<gene>
    <name evidence="2" type="ORF">AU15_17190</name>
</gene>
<dbReference type="AlphaFoldDB" id="W5YW23"/>
<proteinExistence type="predicted"/>
<evidence type="ECO:0000256" key="1">
    <source>
        <dbReference type="SAM" id="Phobius"/>
    </source>
</evidence>
<sequence length="88" mass="10222">MMTLILMIMAMLVLVLVLVTMMLVFVIMLMFVMMVFMIMIGRRLTRFACYQIHATFGATARLVFDNFRVHRADVLDFDVQDGGIKILR</sequence>
<dbReference type="HOGENOM" id="CLU_2465411_0_0_6"/>
<dbReference type="Proteomes" id="UP000035081">
    <property type="component" value="Chromosome"/>
</dbReference>
<dbReference type="EMBL" id="CP007152">
    <property type="protein sequence ID" value="AHI33321.1"/>
    <property type="molecule type" value="Genomic_DNA"/>
</dbReference>
<dbReference type="KEGG" id="msr:AU15_17190"/>
<name>W5YW23_9GAMM</name>
<evidence type="ECO:0000313" key="2">
    <source>
        <dbReference type="EMBL" id="AHI33321.1"/>
    </source>
</evidence>
<protein>
    <submittedName>
        <fullName evidence="2">Uncharacterized protein</fullName>
    </submittedName>
</protein>
<organism evidence="2 3">
    <name type="scientific">Marinobacter salarius</name>
    <dbReference type="NCBI Taxonomy" id="1420917"/>
    <lineage>
        <taxon>Bacteria</taxon>
        <taxon>Pseudomonadati</taxon>
        <taxon>Pseudomonadota</taxon>
        <taxon>Gammaproteobacteria</taxon>
        <taxon>Pseudomonadales</taxon>
        <taxon>Marinobacteraceae</taxon>
        <taxon>Marinobacter</taxon>
    </lineage>
</organism>
<keyword evidence="1" id="KW-1133">Transmembrane helix</keyword>
<feature type="transmembrane region" description="Helical" evidence="1">
    <location>
        <begin position="6"/>
        <end position="36"/>
    </location>
</feature>
<keyword evidence="1" id="KW-0472">Membrane</keyword>
<evidence type="ECO:0000313" key="3">
    <source>
        <dbReference type="Proteomes" id="UP000035081"/>
    </source>
</evidence>
<reference evidence="2 3" key="1">
    <citation type="journal article" date="2014" name="Genome Announc.">
        <title>Draft Genome Sequences of Marinobacter similis A3d10T and Marinobacter salarius R9SW1T.</title>
        <authorList>
            <person name="Ivanova E.P."/>
            <person name="Ng H.J."/>
            <person name="Webb H.K."/>
            <person name="Feng G."/>
            <person name="Oshima K."/>
            <person name="Hattori M."/>
            <person name="Ohkuma M."/>
            <person name="Sergeev A.F."/>
            <person name="Mikhailov V.V."/>
            <person name="Crawford R.J."/>
            <person name="Sawabe T."/>
        </authorList>
    </citation>
    <scope>NUCLEOTIDE SEQUENCE [LARGE SCALE GENOMIC DNA]</scope>
    <source>
        <strain evidence="3">A3d10 and R9SW1</strain>
    </source>
</reference>
<keyword evidence="1" id="KW-0812">Transmembrane</keyword>
<accession>W5YW23</accession>